<reference evidence="1" key="1">
    <citation type="journal article" date="2014" name="Front. Microbiol.">
        <title>High frequency of phylogenetically diverse reductive dehalogenase-homologous genes in deep subseafloor sedimentary metagenomes.</title>
        <authorList>
            <person name="Kawai M."/>
            <person name="Futagami T."/>
            <person name="Toyoda A."/>
            <person name="Takaki Y."/>
            <person name="Nishi S."/>
            <person name="Hori S."/>
            <person name="Arai W."/>
            <person name="Tsubouchi T."/>
            <person name="Morono Y."/>
            <person name="Uchiyama I."/>
            <person name="Ito T."/>
            <person name="Fujiyama A."/>
            <person name="Inagaki F."/>
            <person name="Takami H."/>
        </authorList>
    </citation>
    <scope>NUCLEOTIDE SEQUENCE</scope>
    <source>
        <strain evidence="1">Expedition CK06-06</strain>
    </source>
</reference>
<name>X1EVR3_9ZZZZ</name>
<gene>
    <name evidence="1" type="ORF">S03H2_09523</name>
</gene>
<feature type="non-terminal residue" evidence="1">
    <location>
        <position position="150"/>
    </location>
</feature>
<dbReference type="AlphaFoldDB" id="X1EVR3"/>
<sequence length="150" mass="15973">MTSSSAPTVSLFDPDTMGGGASISYLLDVGGLEKTEVTLAYDYESDIPAEGDDAVVGTNEVAVTLAFTMDAVTEETATLEGTFEIPAEGDDAVITVSAEYIYFPLANKLRLSAYGEYTNTTSVALAEPEDYTYYGTLTLDYAYTANTAFQ</sequence>
<proteinExistence type="predicted"/>
<organism evidence="1">
    <name type="scientific">marine sediment metagenome</name>
    <dbReference type="NCBI Taxonomy" id="412755"/>
    <lineage>
        <taxon>unclassified sequences</taxon>
        <taxon>metagenomes</taxon>
        <taxon>ecological metagenomes</taxon>
    </lineage>
</organism>
<dbReference type="EMBL" id="BARU01004867">
    <property type="protein sequence ID" value="GAH24405.1"/>
    <property type="molecule type" value="Genomic_DNA"/>
</dbReference>
<comment type="caution">
    <text evidence="1">The sequence shown here is derived from an EMBL/GenBank/DDBJ whole genome shotgun (WGS) entry which is preliminary data.</text>
</comment>
<protein>
    <submittedName>
        <fullName evidence="1">Uncharacterized protein</fullName>
    </submittedName>
</protein>
<accession>X1EVR3</accession>
<evidence type="ECO:0000313" key="1">
    <source>
        <dbReference type="EMBL" id="GAH24405.1"/>
    </source>
</evidence>